<dbReference type="PANTHER" id="PTHR30189:SF1">
    <property type="entry name" value="LPS-ASSEMBLY PROTEIN LPTD"/>
    <property type="match status" value="1"/>
</dbReference>
<evidence type="ECO:0000256" key="1">
    <source>
        <dbReference type="HAMAP-Rule" id="MF_01411"/>
    </source>
</evidence>
<dbReference type="InterPro" id="IPR020889">
    <property type="entry name" value="LipoPS_assembly_LptD"/>
</dbReference>
<dbReference type="EMBL" id="QBUD01000009">
    <property type="protein sequence ID" value="PUB12756.1"/>
    <property type="molecule type" value="Genomic_DNA"/>
</dbReference>
<dbReference type="GO" id="GO:0009279">
    <property type="term" value="C:cell outer membrane"/>
    <property type="evidence" value="ECO:0007669"/>
    <property type="project" value="UniProtKB-SubCell"/>
</dbReference>
<accession>A0A2T6KCT2</accession>
<dbReference type="GO" id="GO:1990351">
    <property type="term" value="C:transporter complex"/>
    <property type="evidence" value="ECO:0007669"/>
    <property type="project" value="TreeGrafter"/>
</dbReference>
<dbReference type="AlphaFoldDB" id="A0A2T6KCT2"/>
<comment type="caution">
    <text evidence="1">Lacks conserved residue(s) required for the propagation of feature annotation.</text>
</comment>
<dbReference type="RefSeq" id="WP_108387283.1">
    <property type="nucleotide sequence ID" value="NZ_QBUD01000009.1"/>
</dbReference>
<reference evidence="3 4" key="1">
    <citation type="submission" date="2018-04" db="EMBL/GenBank/DDBJ databases">
        <title>Genomic Encyclopedia of Archaeal and Bacterial Type Strains, Phase II (KMG-II): from individual species to whole genera.</title>
        <authorList>
            <person name="Goeker M."/>
        </authorList>
    </citation>
    <scope>NUCLEOTIDE SEQUENCE [LARGE SCALE GENOMIC DNA]</scope>
    <source>
        <strain evidence="3 4">DSM 29955</strain>
    </source>
</reference>
<dbReference type="InterPro" id="IPR007543">
    <property type="entry name" value="LptD_C"/>
</dbReference>
<sequence length="698" mass="76219" precursor="true">MRWLLFLFCMWPCFAVAQGAATLVADSVVLTEDKQLVASGNVEVLYEGTKLTATAITYDQPSDRLVIDGPIVIKAADGTLLVADKADLDPRLQNGMLLGARLVLDQQLQLAANQIDRREGRFSQLYRTAATSCQVCGEGPPLWDIRAERVVHDAEEKQLYFDNAIVRIKGLPVFWLPRMRLPDPTLDRANGFLIPSQETNTQLGVGIRLPYFVTLGDSRDVTLTPYLSEKTRTLELIYRQAFTNGNLRLQGAASRDTLEEGLRTYLFANGNFNLPQDVALRFDIETVSDPSYLSDYNYSSKDRIDSAVSIIRVKQNSLLQANLTYYQTLRDDETNSTLPPIVAELGYEQRLRPAIGGITHVEAGLDLSYRFSDLDGVRGRDVVRAGVASGWENSWVLPGGILASAQTGARLDAYWVADDAAFSDERLRVVPNAAVALRWPWAMTTATGVTHVIEPVVQAAASTALGGTPPNEDSTRNEFDSGNLLALSRFAGDDAVETGTQAAYGVSWTRYGNEGASSRLAFGRVVRDSSETDFTPSSGLSGSFSDWLIAGQIRTPDGFSFDAYALLDDTGEATRAASLIGWESRDLSLATAYIWQAADPIEEREETLSEWTVDAGAKITQAWSLTADGRYNVAQDRPVSAALGLRWRNECVTIDVSASRRYSSSTNVEPTTTYGISGSLTGFSVGRSQSGPAAPCRN</sequence>
<dbReference type="GO" id="GO:0043165">
    <property type="term" value="P:Gram-negative-bacterium-type cell outer membrane assembly"/>
    <property type="evidence" value="ECO:0007669"/>
    <property type="project" value="UniProtKB-UniRule"/>
</dbReference>
<keyword evidence="1" id="KW-0998">Cell outer membrane</keyword>
<dbReference type="Pfam" id="PF04453">
    <property type="entry name" value="LptD"/>
    <property type="match status" value="1"/>
</dbReference>
<dbReference type="OrthoDB" id="9760225at2"/>
<name>A0A2T6KCT2_9RHOB</name>
<dbReference type="Proteomes" id="UP000244523">
    <property type="component" value="Unassembled WGS sequence"/>
</dbReference>
<keyword evidence="1" id="KW-0472">Membrane</keyword>
<comment type="similarity">
    <text evidence="1">Belongs to the LptD family.</text>
</comment>
<gene>
    <name evidence="1" type="primary">lptD</name>
    <name evidence="3" type="ORF">C8N45_10964</name>
</gene>
<protein>
    <recommendedName>
        <fullName evidence="1">LPS-assembly protein LptD</fullName>
    </recommendedName>
</protein>
<dbReference type="PANTHER" id="PTHR30189">
    <property type="entry name" value="LPS-ASSEMBLY PROTEIN"/>
    <property type="match status" value="1"/>
</dbReference>
<evidence type="ECO:0000259" key="2">
    <source>
        <dbReference type="Pfam" id="PF04453"/>
    </source>
</evidence>
<evidence type="ECO:0000313" key="3">
    <source>
        <dbReference type="EMBL" id="PUB12756.1"/>
    </source>
</evidence>
<comment type="function">
    <text evidence="1">Involved in the assembly of lipopolysaccharide (LPS) at the surface of the outer membrane.</text>
</comment>
<proteinExistence type="inferred from homology"/>
<feature type="signal peptide" evidence="1">
    <location>
        <begin position="1"/>
        <end position="17"/>
    </location>
</feature>
<keyword evidence="4" id="KW-1185">Reference proteome</keyword>
<feature type="domain" description="LptD C-terminal" evidence="2">
    <location>
        <begin position="263"/>
        <end position="606"/>
    </location>
</feature>
<comment type="subcellular location">
    <subcellularLocation>
        <location evidence="1">Cell outer membrane</location>
    </subcellularLocation>
</comment>
<organism evidence="3 4">
    <name type="scientific">Yoonia sediminilitoris</name>
    <dbReference type="NCBI Taxonomy" id="1286148"/>
    <lineage>
        <taxon>Bacteria</taxon>
        <taxon>Pseudomonadati</taxon>
        <taxon>Pseudomonadota</taxon>
        <taxon>Alphaproteobacteria</taxon>
        <taxon>Rhodobacterales</taxon>
        <taxon>Paracoccaceae</taxon>
        <taxon>Yoonia</taxon>
    </lineage>
</organism>
<feature type="chain" id="PRO_5015791936" description="LPS-assembly protein LptD" evidence="1">
    <location>
        <begin position="18"/>
        <end position="698"/>
    </location>
</feature>
<comment type="caution">
    <text evidence="3">The sequence shown here is derived from an EMBL/GenBank/DDBJ whole genome shotgun (WGS) entry which is preliminary data.</text>
</comment>
<dbReference type="HAMAP" id="MF_01411">
    <property type="entry name" value="LPS_assembly_LptD"/>
    <property type="match status" value="1"/>
</dbReference>
<dbReference type="InterPro" id="IPR050218">
    <property type="entry name" value="LptD"/>
</dbReference>
<dbReference type="GO" id="GO:0015920">
    <property type="term" value="P:lipopolysaccharide transport"/>
    <property type="evidence" value="ECO:0007669"/>
    <property type="project" value="InterPro"/>
</dbReference>
<comment type="subunit">
    <text evidence="1">Component of the lipopolysaccharide transport and assembly complex.</text>
</comment>
<evidence type="ECO:0000313" key="4">
    <source>
        <dbReference type="Proteomes" id="UP000244523"/>
    </source>
</evidence>
<keyword evidence="1" id="KW-0732">Signal</keyword>